<dbReference type="EMBL" id="LAZR01002846">
    <property type="protein sequence ID" value="KKN24921.1"/>
    <property type="molecule type" value="Genomic_DNA"/>
</dbReference>
<name>A0A0F9RIU4_9ZZZZ</name>
<proteinExistence type="predicted"/>
<reference evidence="2" key="1">
    <citation type="journal article" date="2015" name="Nature">
        <title>Complex archaea that bridge the gap between prokaryotes and eukaryotes.</title>
        <authorList>
            <person name="Spang A."/>
            <person name="Saw J.H."/>
            <person name="Jorgensen S.L."/>
            <person name="Zaremba-Niedzwiedzka K."/>
            <person name="Martijn J."/>
            <person name="Lind A.E."/>
            <person name="van Eijk R."/>
            <person name="Schleper C."/>
            <person name="Guy L."/>
            <person name="Ettema T.J."/>
        </authorList>
    </citation>
    <scope>NUCLEOTIDE SEQUENCE</scope>
</reference>
<evidence type="ECO:0000256" key="1">
    <source>
        <dbReference type="SAM" id="MobiDB-lite"/>
    </source>
</evidence>
<gene>
    <name evidence="2" type="ORF">LCGC14_0890110</name>
</gene>
<organism evidence="2">
    <name type="scientific">marine sediment metagenome</name>
    <dbReference type="NCBI Taxonomy" id="412755"/>
    <lineage>
        <taxon>unclassified sequences</taxon>
        <taxon>metagenomes</taxon>
        <taxon>ecological metagenomes</taxon>
    </lineage>
</organism>
<feature type="compositionally biased region" description="Pro residues" evidence="1">
    <location>
        <begin position="97"/>
        <end position="147"/>
    </location>
</feature>
<feature type="region of interest" description="Disordered" evidence="1">
    <location>
        <begin position="97"/>
        <end position="148"/>
    </location>
</feature>
<accession>A0A0F9RIU4</accession>
<protein>
    <submittedName>
        <fullName evidence="2">Uncharacterized protein</fullName>
    </submittedName>
</protein>
<sequence>MGFSRRKPYHYLKDAHSSFMRRHVRWLRDIYTRESFLEKPYLAEGRAEMHMEMPSFIFPLFPPYPKWRIPPLPPFPRIPIPPPILLPPPRGFPPIDYPPSIPPFKPSPPRGLGPPRAIPPPVHPPDWPPPGPKSPFPPPAPFAPPGDSPGGIRIKPQCSIDAVCSDCAEKGDLCIVTAQLQYFSSLDPGWVILSSNPDVVNATLLETWSGQATFLIEVLEDIDPEIPVSVCIYVRTKKTGFEKELIIDCGCFEFTACCPAEPNISWDDDGSDETIVRNGSANVAVLGGQAPFTWSVTGTGFSIPPITVGRTNVLSADNTACGSVEITVIDGCEETTTGYVREEDNSHWGVIAGNVCLLSGAASWTSYGIQPWKLDGEIIRGKYKSVVRMGGAFGSNGCITCGSPKFPAASTCSEYCASANCLQPIGCAECMTGFAPANYTKAGPWNCFGLNGTECEGGWTNMLCGCVSQIFNWEWICN</sequence>
<dbReference type="AlphaFoldDB" id="A0A0F9RIU4"/>
<evidence type="ECO:0000313" key="2">
    <source>
        <dbReference type="EMBL" id="KKN24921.1"/>
    </source>
</evidence>
<comment type="caution">
    <text evidence="2">The sequence shown here is derived from an EMBL/GenBank/DDBJ whole genome shotgun (WGS) entry which is preliminary data.</text>
</comment>